<keyword evidence="1 2" id="KW-0732">Signal</keyword>
<dbReference type="EMBL" id="CP001700">
    <property type="protein sequence ID" value="ACU76982.1"/>
    <property type="molecule type" value="Genomic_DNA"/>
</dbReference>
<dbReference type="PANTHER" id="PTHR46580">
    <property type="entry name" value="SENSOR KINASE-RELATED"/>
    <property type="match status" value="1"/>
</dbReference>
<dbReference type="InParanoid" id="C7QIT2"/>
<accession>C7QIT2</accession>
<keyword evidence="4" id="KW-1185">Reference proteome</keyword>
<feature type="chain" id="PRO_5002981683" description="FG-GAP repeat protein" evidence="2">
    <location>
        <begin position="23"/>
        <end position="293"/>
    </location>
</feature>
<dbReference type="KEGG" id="cai:Caci_8159"/>
<dbReference type="STRING" id="479433.Caci_8159"/>
<dbReference type="Proteomes" id="UP000000851">
    <property type="component" value="Chromosome"/>
</dbReference>
<evidence type="ECO:0000256" key="1">
    <source>
        <dbReference type="ARBA" id="ARBA00022729"/>
    </source>
</evidence>
<reference evidence="3 4" key="1">
    <citation type="journal article" date="2009" name="Stand. Genomic Sci.">
        <title>Complete genome sequence of Catenulispora acidiphila type strain (ID 139908).</title>
        <authorList>
            <person name="Copeland A."/>
            <person name="Lapidus A."/>
            <person name="Glavina Del Rio T."/>
            <person name="Nolan M."/>
            <person name="Lucas S."/>
            <person name="Chen F."/>
            <person name="Tice H."/>
            <person name="Cheng J.F."/>
            <person name="Bruce D."/>
            <person name="Goodwin L."/>
            <person name="Pitluck S."/>
            <person name="Mikhailova N."/>
            <person name="Pati A."/>
            <person name="Ivanova N."/>
            <person name="Mavromatis K."/>
            <person name="Chen A."/>
            <person name="Palaniappan K."/>
            <person name="Chain P."/>
            <person name="Land M."/>
            <person name="Hauser L."/>
            <person name="Chang Y.J."/>
            <person name="Jeffries C.D."/>
            <person name="Chertkov O."/>
            <person name="Brettin T."/>
            <person name="Detter J.C."/>
            <person name="Han C."/>
            <person name="Ali Z."/>
            <person name="Tindall B.J."/>
            <person name="Goker M."/>
            <person name="Bristow J."/>
            <person name="Eisen J.A."/>
            <person name="Markowitz V."/>
            <person name="Hugenholtz P."/>
            <person name="Kyrpides N.C."/>
            <person name="Klenk H.P."/>
        </authorList>
    </citation>
    <scope>NUCLEOTIDE SEQUENCE [LARGE SCALE GENOMIC DNA]</scope>
    <source>
        <strain evidence="4">DSM 44928 / JCM 14897 / NBRC 102108 / NRRL B-24433 / ID139908</strain>
    </source>
</reference>
<sequence length="293" mass="29026" precursor="true">MAGAAALTALSCAMLSGGPAAASVLPAPYGDLNADGNIDLLSVSSTGALQYWAGSGTGSVASPVAEPSAGDFTGDVIEGAGNFNRSSYQSLFLYSSATDHAYVELGDNTGQFSTANEVVVPPPSGEASWPVITQLVSPGDITGHNRADLVARVGDQLEVIPNVALGHYGAPVAVAGSGWSGRTVIGVVDATGDGIKDLIARDDATGVVWLYQGVAGGTFGDETTRVQIGTGLDAADYPFVITKGDADGDGHADVYAVGASGGLYLSAGNAGGGFGAPTLVSSDPAWTGITALG</sequence>
<evidence type="ECO:0000256" key="2">
    <source>
        <dbReference type="SAM" id="SignalP"/>
    </source>
</evidence>
<dbReference type="InterPro" id="IPR013517">
    <property type="entry name" value="FG-GAP"/>
</dbReference>
<feature type="signal peptide" evidence="2">
    <location>
        <begin position="1"/>
        <end position="22"/>
    </location>
</feature>
<evidence type="ECO:0008006" key="5">
    <source>
        <dbReference type="Google" id="ProtNLM"/>
    </source>
</evidence>
<gene>
    <name evidence="3" type="ordered locus">Caci_8159</name>
</gene>
<dbReference type="Pfam" id="PF13517">
    <property type="entry name" value="FG-GAP_3"/>
    <property type="match status" value="1"/>
</dbReference>
<dbReference type="InterPro" id="IPR028994">
    <property type="entry name" value="Integrin_alpha_N"/>
</dbReference>
<dbReference type="SUPFAM" id="SSF69318">
    <property type="entry name" value="Integrin alpha N-terminal domain"/>
    <property type="match status" value="1"/>
</dbReference>
<dbReference type="eggNOG" id="COG5640">
    <property type="taxonomic scope" value="Bacteria"/>
</dbReference>
<dbReference type="HOGENOM" id="CLU_056732_0_0_11"/>
<name>C7QIT2_CATAD</name>
<proteinExistence type="predicted"/>
<organism evidence="3 4">
    <name type="scientific">Catenulispora acidiphila (strain DSM 44928 / JCM 14897 / NBRC 102108 / NRRL B-24433 / ID139908)</name>
    <dbReference type="NCBI Taxonomy" id="479433"/>
    <lineage>
        <taxon>Bacteria</taxon>
        <taxon>Bacillati</taxon>
        <taxon>Actinomycetota</taxon>
        <taxon>Actinomycetes</taxon>
        <taxon>Catenulisporales</taxon>
        <taxon>Catenulisporaceae</taxon>
        <taxon>Catenulispora</taxon>
    </lineage>
</organism>
<evidence type="ECO:0000313" key="3">
    <source>
        <dbReference type="EMBL" id="ACU76982.1"/>
    </source>
</evidence>
<dbReference type="AlphaFoldDB" id="C7QIT2"/>
<evidence type="ECO:0000313" key="4">
    <source>
        <dbReference type="Proteomes" id="UP000000851"/>
    </source>
</evidence>
<protein>
    <recommendedName>
        <fullName evidence="5">FG-GAP repeat protein</fullName>
    </recommendedName>
</protein>